<dbReference type="CDD" id="cd05387">
    <property type="entry name" value="BY-kinase"/>
    <property type="match status" value="1"/>
</dbReference>
<evidence type="ECO:0000259" key="17">
    <source>
        <dbReference type="Pfam" id="PF13614"/>
    </source>
</evidence>
<evidence type="ECO:0000256" key="6">
    <source>
        <dbReference type="ARBA" id="ARBA00022692"/>
    </source>
</evidence>
<accession>A0A1J0VJC3</accession>
<keyword evidence="10 15" id="KW-1133">Transmembrane helix</keyword>
<evidence type="ECO:0000256" key="1">
    <source>
        <dbReference type="ARBA" id="ARBA00004429"/>
    </source>
</evidence>
<evidence type="ECO:0000256" key="5">
    <source>
        <dbReference type="ARBA" id="ARBA00022679"/>
    </source>
</evidence>
<evidence type="ECO:0000256" key="11">
    <source>
        <dbReference type="ARBA" id="ARBA00023136"/>
    </source>
</evidence>
<dbReference type="NCBIfam" id="TIGR01007">
    <property type="entry name" value="eps_fam"/>
    <property type="match status" value="1"/>
</dbReference>
<evidence type="ECO:0000256" key="4">
    <source>
        <dbReference type="ARBA" id="ARBA00022519"/>
    </source>
</evidence>
<evidence type="ECO:0000313" key="20">
    <source>
        <dbReference type="Proteomes" id="UP000181985"/>
    </source>
</evidence>
<protein>
    <recommendedName>
        <fullName evidence="21">Tyrosine-protein kinase</fullName>
    </recommendedName>
</protein>
<gene>
    <name evidence="19" type="ORF">BOX17_14815</name>
</gene>
<feature type="coiled-coil region" evidence="14">
    <location>
        <begin position="287"/>
        <end position="335"/>
    </location>
</feature>
<dbReference type="InterPro" id="IPR050445">
    <property type="entry name" value="Bact_polysacc_biosynth/exp"/>
</dbReference>
<keyword evidence="8" id="KW-0418">Kinase</keyword>
<dbReference type="InterPro" id="IPR025669">
    <property type="entry name" value="AAA_dom"/>
</dbReference>
<keyword evidence="20" id="KW-1185">Reference proteome</keyword>
<evidence type="ECO:0000256" key="8">
    <source>
        <dbReference type="ARBA" id="ARBA00022777"/>
    </source>
</evidence>
<evidence type="ECO:0000259" key="16">
    <source>
        <dbReference type="Pfam" id="PF02706"/>
    </source>
</evidence>
<keyword evidence="4" id="KW-0997">Cell inner membrane</keyword>
<dbReference type="Pfam" id="PF23607">
    <property type="entry name" value="WZC_N"/>
    <property type="match status" value="1"/>
</dbReference>
<organism evidence="19 20">
    <name type="scientific">Halomonas aestuarii</name>
    <dbReference type="NCBI Taxonomy" id="1897729"/>
    <lineage>
        <taxon>Bacteria</taxon>
        <taxon>Pseudomonadati</taxon>
        <taxon>Pseudomonadota</taxon>
        <taxon>Gammaproteobacteria</taxon>
        <taxon>Oceanospirillales</taxon>
        <taxon>Halomonadaceae</taxon>
        <taxon>Halomonas</taxon>
    </lineage>
</organism>
<keyword evidence="11 15" id="KW-0472">Membrane</keyword>
<keyword evidence="12" id="KW-0829">Tyrosine-protein kinase</keyword>
<evidence type="ECO:0000256" key="10">
    <source>
        <dbReference type="ARBA" id="ARBA00022989"/>
    </source>
</evidence>
<evidence type="ECO:0000256" key="15">
    <source>
        <dbReference type="SAM" id="Phobius"/>
    </source>
</evidence>
<proteinExistence type="inferred from homology"/>
<dbReference type="EMBL" id="CP018139">
    <property type="protein sequence ID" value="APE32110.1"/>
    <property type="molecule type" value="Genomic_DNA"/>
</dbReference>
<dbReference type="InterPro" id="IPR032807">
    <property type="entry name" value="GNVR"/>
</dbReference>
<dbReference type="PANTHER" id="PTHR32309:SF32">
    <property type="entry name" value="TYROSINE-PROTEIN KINASE ETK-RELATED"/>
    <property type="match status" value="1"/>
</dbReference>
<evidence type="ECO:0000256" key="12">
    <source>
        <dbReference type="ARBA" id="ARBA00023137"/>
    </source>
</evidence>
<dbReference type="GO" id="GO:0005886">
    <property type="term" value="C:plasma membrane"/>
    <property type="evidence" value="ECO:0007669"/>
    <property type="project" value="UniProtKB-SubCell"/>
</dbReference>
<keyword evidence="14" id="KW-0175">Coiled coil</keyword>
<dbReference type="PANTHER" id="PTHR32309">
    <property type="entry name" value="TYROSINE-PROTEIN KINASE"/>
    <property type="match status" value="1"/>
</dbReference>
<name>A0A1J0VJC3_9GAMM</name>
<dbReference type="InterPro" id="IPR005702">
    <property type="entry name" value="Wzc-like_C"/>
</dbReference>
<evidence type="ECO:0000313" key="19">
    <source>
        <dbReference type="EMBL" id="APE32110.1"/>
    </source>
</evidence>
<evidence type="ECO:0000256" key="2">
    <source>
        <dbReference type="ARBA" id="ARBA00008883"/>
    </source>
</evidence>
<dbReference type="Proteomes" id="UP000181985">
    <property type="component" value="Chromosome"/>
</dbReference>
<comment type="subcellular location">
    <subcellularLocation>
        <location evidence="1">Cell inner membrane</location>
        <topology evidence="1">Multi-pass membrane protein</topology>
    </subcellularLocation>
</comment>
<dbReference type="GO" id="GO:0004713">
    <property type="term" value="F:protein tyrosine kinase activity"/>
    <property type="evidence" value="ECO:0007669"/>
    <property type="project" value="UniProtKB-KW"/>
</dbReference>
<feature type="domain" description="Polysaccharide chain length determinant N-terminal" evidence="16">
    <location>
        <begin position="19"/>
        <end position="108"/>
    </location>
</feature>
<dbReference type="Pfam" id="PF13807">
    <property type="entry name" value="GNVR"/>
    <property type="match status" value="1"/>
</dbReference>
<dbReference type="SUPFAM" id="SSF52540">
    <property type="entry name" value="P-loop containing nucleoside triphosphate hydrolases"/>
    <property type="match status" value="1"/>
</dbReference>
<keyword evidence="5" id="KW-0808">Transferase</keyword>
<comment type="catalytic activity">
    <reaction evidence="13">
        <text>L-tyrosyl-[protein] + ATP = O-phospho-L-tyrosyl-[protein] + ADP + H(+)</text>
        <dbReference type="Rhea" id="RHEA:10596"/>
        <dbReference type="Rhea" id="RHEA-COMP:10136"/>
        <dbReference type="Rhea" id="RHEA-COMP:20101"/>
        <dbReference type="ChEBI" id="CHEBI:15378"/>
        <dbReference type="ChEBI" id="CHEBI:30616"/>
        <dbReference type="ChEBI" id="CHEBI:46858"/>
        <dbReference type="ChEBI" id="CHEBI:61978"/>
        <dbReference type="ChEBI" id="CHEBI:456216"/>
    </reaction>
</comment>
<feature type="domain" description="Tyrosine-protein kinase G-rich" evidence="18">
    <location>
        <begin position="399"/>
        <end position="478"/>
    </location>
</feature>
<dbReference type="GO" id="GO:0042802">
    <property type="term" value="F:identical protein binding"/>
    <property type="evidence" value="ECO:0007669"/>
    <property type="project" value="UniProtKB-ARBA"/>
</dbReference>
<evidence type="ECO:0000259" key="18">
    <source>
        <dbReference type="Pfam" id="PF13807"/>
    </source>
</evidence>
<dbReference type="KEGG" id="hsi:BOX17_14815"/>
<keyword evidence="3" id="KW-1003">Cell membrane</keyword>
<dbReference type="Pfam" id="PF02706">
    <property type="entry name" value="Wzz"/>
    <property type="match status" value="1"/>
</dbReference>
<feature type="domain" description="AAA" evidence="17">
    <location>
        <begin position="572"/>
        <end position="684"/>
    </location>
</feature>
<keyword evidence="7" id="KW-0547">Nucleotide-binding</keyword>
<dbReference type="Pfam" id="PF13614">
    <property type="entry name" value="AAA_31"/>
    <property type="match status" value="1"/>
</dbReference>
<evidence type="ECO:0000256" key="13">
    <source>
        <dbReference type="ARBA" id="ARBA00053015"/>
    </source>
</evidence>
<feature type="transmembrane region" description="Helical" evidence="15">
    <location>
        <begin position="34"/>
        <end position="51"/>
    </location>
</feature>
<dbReference type="AlphaFoldDB" id="A0A1J0VJC3"/>
<dbReference type="FunFam" id="3.40.50.300:FF:000527">
    <property type="entry name" value="Tyrosine-protein kinase etk"/>
    <property type="match status" value="1"/>
</dbReference>
<evidence type="ECO:0000256" key="9">
    <source>
        <dbReference type="ARBA" id="ARBA00022840"/>
    </source>
</evidence>
<dbReference type="InterPro" id="IPR027417">
    <property type="entry name" value="P-loop_NTPase"/>
</dbReference>
<sequence length="751" mass="83309">MSVFPSHPGAPQPPQENPDISLGKLVSAMLDHKWMILLTALIFLLGGYFYASSQPRIYQADALIQIENRGAGLGVLDSLAVGNQMGNPTSAEMEILQSRLVMGNTVDRLDLAIEVEPRRLPWVGDFLVNHGMSHEWIARLTPGALLEWLPGIDARLADQYVWDGETLEVSRFEVPPGMVGREHLLRVTGPRSVELWQGGRRILAGDIGDTLQDDSGYRMFIGRLEAHPGAEFGVQRVSRLNAIGKLQQRFTIVPRGNASGVFQLTLNGPDHERIDLILETITGVFLTQNVQRQSEEAEKQLAFLDAQIPQVNQQLTAAENRLNTYRAERDSVDLNFETRNLLNSLVAVENQLTELALAESDLAERFRPTHPNYQALLRQRAQLMQEKERHEAQVSLLPETQQEVLRMTRDTEVNQQIYVQLLNQRQEMRLLKAGTVGNVRILDEAVLLRGTIAPRVPLVSVASALFGALLAMVVVVLKLVLSRAVESPDQLEELGLPVYAVVPASDEQTRLARRIRSRHAKQGQNIFRGLLADRDPNEVAVESLRALRTSLYFAMLESGNNRLMIAGASPEVGKSFVAANLAAVCAQAGQRVLLVDADMRRGHLHHAFHDRGDNGLSDLLAQRIEIDEAIRPTSIEGLDYIARGSVPPNPSELLMQQGFHDFLDEMSRRYELVVLDTPPVLAVTDAAIAGKLAGTSLLVVRYGRNTLKEVRAAKRRLEHGGVSLKGTILNGIEKTATGRYGYGDSYLYAYR</sequence>
<reference evidence="20" key="1">
    <citation type="submission" date="2016-11" db="EMBL/GenBank/DDBJ databases">
        <title>Halolamina sediminis sp. nov., an extremely halophilic archaeon isolated from solar salt.</title>
        <authorList>
            <person name="Koh H.-W."/>
            <person name="Rani S."/>
            <person name="Park S.-J."/>
        </authorList>
    </citation>
    <scope>NUCLEOTIDE SEQUENCE [LARGE SCALE GENOMIC DNA]</scope>
    <source>
        <strain evidence="20">Hb3</strain>
    </source>
</reference>
<evidence type="ECO:0000256" key="14">
    <source>
        <dbReference type="SAM" id="Coils"/>
    </source>
</evidence>
<evidence type="ECO:0000256" key="3">
    <source>
        <dbReference type="ARBA" id="ARBA00022475"/>
    </source>
</evidence>
<feature type="transmembrane region" description="Helical" evidence="15">
    <location>
        <begin position="458"/>
        <end position="481"/>
    </location>
</feature>
<evidence type="ECO:0008006" key="21">
    <source>
        <dbReference type="Google" id="ProtNLM"/>
    </source>
</evidence>
<keyword evidence="6 15" id="KW-0812">Transmembrane</keyword>
<dbReference type="GO" id="GO:0005524">
    <property type="term" value="F:ATP binding"/>
    <property type="evidence" value="ECO:0007669"/>
    <property type="project" value="UniProtKB-KW"/>
</dbReference>
<keyword evidence="9" id="KW-0067">ATP-binding</keyword>
<dbReference type="Gene3D" id="3.40.50.300">
    <property type="entry name" value="P-loop containing nucleotide triphosphate hydrolases"/>
    <property type="match status" value="1"/>
</dbReference>
<dbReference type="OrthoDB" id="9775724at2"/>
<evidence type="ECO:0000256" key="7">
    <source>
        <dbReference type="ARBA" id="ARBA00022741"/>
    </source>
</evidence>
<comment type="similarity">
    <text evidence="2">Belongs to the etk/wzc family.</text>
</comment>
<dbReference type="InterPro" id="IPR003856">
    <property type="entry name" value="LPS_length_determ_N"/>
</dbReference>